<dbReference type="InterPro" id="IPR058678">
    <property type="entry name" value="ARM_PUB"/>
</dbReference>
<reference evidence="7" key="2">
    <citation type="journal article" date="2022" name="Hortic Res">
        <title>The genome of Dioscorea zingiberensis sheds light on the biosynthesis, origin and evolution of the medicinally important diosgenin saponins.</title>
        <authorList>
            <person name="Li Y."/>
            <person name="Tan C."/>
            <person name="Li Z."/>
            <person name="Guo J."/>
            <person name="Li S."/>
            <person name="Chen X."/>
            <person name="Wang C."/>
            <person name="Dai X."/>
            <person name="Yang H."/>
            <person name="Song W."/>
            <person name="Hou L."/>
            <person name="Xu J."/>
            <person name="Tong Z."/>
            <person name="Xu A."/>
            <person name="Yuan X."/>
            <person name="Wang W."/>
            <person name="Yang Q."/>
            <person name="Chen L."/>
            <person name="Sun Z."/>
            <person name="Wang K."/>
            <person name="Pan B."/>
            <person name="Chen J."/>
            <person name="Bao Y."/>
            <person name="Liu F."/>
            <person name="Qi X."/>
            <person name="Gang D.R."/>
            <person name="Wen J."/>
            <person name="Li J."/>
        </authorList>
    </citation>
    <scope>NUCLEOTIDE SEQUENCE</scope>
    <source>
        <strain evidence="7">Dzin_1.0</strain>
    </source>
</reference>
<dbReference type="InterPro" id="IPR011989">
    <property type="entry name" value="ARM-like"/>
</dbReference>
<name>A0A9D5C948_9LILI</name>
<comment type="catalytic activity">
    <reaction evidence="1 5">
        <text>S-ubiquitinyl-[E2 ubiquitin-conjugating enzyme]-L-cysteine + [acceptor protein]-L-lysine = [E2 ubiquitin-conjugating enzyme]-L-cysteine + N(6)-ubiquitinyl-[acceptor protein]-L-lysine.</text>
        <dbReference type="EC" id="2.3.2.27"/>
    </reaction>
</comment>
<evidence type="ECO:0000256" key="1">
    <source>
        <dbReference type="ARBA" id="ARBA00000900"/>
    </source>
</evidence>
<dbReference type="PROSITE" id="PS51698">
    <property type="entry name" value="U_BOX"/>
    <property type="match status" value="1"/>
</dbReference>
<dbReference type="Pfam" id="PF04564">
    <property type="entry name" value="U-box"/>
    <property type="match status" value="1"/>
</dbReference>
<dbReference type="SUPFAM" id="SSF48371">
    <property type="entry name" value="ARM repeat"/>
    <property type="match status" value="1"/>
</dbReference>
<dbReference type="Pfam" id="PF25598">
    <property type="entry name" value="ARM_PUB"/>
    <property type="match status" value="1"/>
</dbReference>
<dbReference type="PANTHER" id="PTHR22849">
    <property type="entry name" value="WDSAM1 PROTEIN"/>
    <property type="match status" value="1"/>
</dbReference>
<dbReference type="InterPro" id="IPR016024">
    <property type="entry name" value="ARM-type_fold"/>
</dbReference>
<evidence type="ECO:0000256" key="4">
    <source>
        <dbReference type="ARBA" id="ARBA00022786"/>
    </source>
</evidence>
<evidence type="ECO:0000256" key="5">
    <source>
        <dbReference type="RuleBase" id="RU369093"/>
    </source>
</evidence>
<organism evidence="7 8">
    <name type="scientific">Dioscorea zingiberensis</name>
    <dbReference type="NCBI Taxonomy" id="325984"/>
    <lineage>
        <taxon>Eukaryota</taxon>
        <taxon>Viridiplantae</taxon>
        <taxon>Streptophyta</taxon>
        <taxon>Embryophyta</taxon>
        <taxon>Tracheophyta</taxon>
        <taxon>Spermatophyta</taxon>
        <taxon>Magnoliopsida</taxon>
        <taxon>Liliopsida</taxon>
        <taxon>Dioscoreales</taxon>
        <taxon>Dioscoreaceae</taxon>
        <taxon>Dioscorea</taxon>
    </lineage>
</organism>
<keyword evidence="3 5" id="KW-0808">Transferase</keyword>
<keyword evidence="4 5" id="KW-0833">Ubl conjugation pathway</keyword>
<comment type="pathway">
    <text evidence="2 5">Protein modification; protein ubiquitination.</text>
</comment>
<keyword evidence="8" id="KW-1185">Reference proteome</keyword>
<dbReference type="InterPro" id="IPR045185">
    <property type="entry name" value="PUB22/23/24-like"/>
</dbReference>
<evidence type="ECO:0000259" key="6">
    <source>
        <dbReference type="PROSITE" id="PS51698"/>
    </source>
</evidence>
<dbReference type="EC" id="2.3.2.27" evidence="5"/>
<reference evidence="7" key="1">
    <citation type="submission" date="2021-03" db="EMBL/GenBank/DDBJ databases">
        <authorList>
            <person name="Li Z."/>
            <person name="Yang C."/>
        </authorList>
    </citation>
    <scope>NUCLEOTIDE SEQUENCE</scope>
    <source>
        <strain evidence="7">Dzin_1.0</strain>
        <tissue evidence="7">Leaf</tissue>
    </source>
</reference>
<dbReference type="OrthoDB" id="10064100at2759"/>
<dbReference type="Gene3D" id="1.25.10.10">
    <property type="entry name" value="Leucine-rich Repeat Variant"/>
    <property type="match status" value="1"/>
</dbReference>
<evidence type="ECO:0000256" key="3">
    <source>
        <dbReference type="ARBA" id="ARBA00022679"/>
    </source>
</evidence>
<dbReference type="Proteomes" id="UP001085076">
    <property type="component" value="Miscellaneous, Linkage group lg07"/>
</dbReference>
<evidence type="ECO:0000313" key="7">
    <source>
        <dbReference type="EMBL" id="KAJ0968414.1"/>
    </source>
</evidence>
<dbReference type="SMART" id="SM00504">
    <property type="entry name" value="Ubox"/>
    <property type="match status" value="1"/>
</dbReference>
<dbReference type="GO" id="GO:0016567">
    <property type="term" value="P:protein ubiquitination"/>
    <property type="evidence" value="ECO:0007669"/>
    <property type="project" value="UniProtKB-UniRule"/>
</dbReference>
<comment type="caution">
    <text evidence="7">The sequence shown here is derived from an EMBL/GenBank/DDBJ whole genome shotgun (WGS) entry which is preliminary data.</text>
</comment>
<dbReference type="GO" id="GO:0061630">
    <property type="term" value="F:ubiquitin protein ligase activity"/>
    <property type="evidence" value="ECO:0007669"/>
    <property type="project" value="UniProtKB-UniRule"/>
</dbReference>
<dbReference type="SUPFAM" id="SSF57850">
    <property type="entry name" value="RING/U-box"/>
    <property type="match status" value="1"/>
</dbReference>
<dbReference type="AlphaFoldDB" id="A0A9D5C948"/>
<evidence type="ECO:0000256" key="2">
    <source>
        <dbReference type="ARBA" id="ARBA00004906"/>
    </source>
</evidence>
<dbReference type="Gene3D" id="3.30.40.10">
    <property type="entry name" value="Zinc/RING finger domain, C3HC4 (zinc finger)"/>
    <property type="match status" value="1"/>
</dbReference>
<sequence>MEDPVTISSGISYDRHSIDRWLSIYDHKTCPVTKQALSDRALIPNTTLLRLIQSWTAKVQRSKGLLLDASTPRRFDVSKMCQELGEALELEAQLKCLKKIKILIQEDDDDYRRVVMEKAGLASLVTSLVMRPSSFDQHADDLQVMGEAAIVLQLLNPSQEELRQITACKNGGIIRPLSMILQRGTYQARIHTALLLRSIFKLVTDACKCDIPMVMFESMTEILKDHNASKGTTLALLSVLMHVIPFGNNLSKVIEAGAMSVLVELLLEEREDRRKCEAMLYVLEALCKRAEGRSELIGHPAGVAAVAGKILRVSHGVTERAVKILLLLCRYCVGNGVVKEMMEIGAVAKLCMVVQVEGNGKTREKAKEIFELHLKSWNKFPCFPLNCMP</sequence>
<dbReference type="PANTHER" id="PTHR22849:SF164">
    <property type="entry name" value="U-BOX DOMAIN-CONTAINING PROTEIN"/>
    <property type="match status" value="1"/>
</dbReference>
<protein>
    <recommendedName>
        <fullName evidence="5 6">U-box domain-containing protein</fullName>
        <ecNumber evidence="5">2.3.2.27</ecNumber>
    </recommendedName>
    <alternativeName>
        <fullName evidence="5">RING-type E3 ubiquitin transferase PUB</fullName>
    </alternativeName>
</protein>
<proteinExistence type="predicted"/>
<dbReference type="InterPro" id="IPR013083">
    <property type="entry name" value="Znf_RING/FYVE/PHD"/>
</dbReference>
<feature type="domain" description="U-box" evidence="6">
    <location>
        <begin position="1"/>
        <end position="62"/>
    </location>
</feature>
<dbReference type="EMBL" id="JAGGNH010000007">
    <property type="protein sequence ID" value="KAJ0968414.1"/>
    <property type="molecule type" value="Genomic_DNA"/>
</dbReference>
<accession>A0A9D5C948</accession>
<gene>
    <name evidence="7" type="ORF">J5N97_025331</name>
</gene>
<dbReference type="InterPro" id="IPR003613">
    <property type="entry name" value="Ubox_domain"/>
</dbReference>
<comment type="function">
    <text evidence="5">Functions as an E3 ubiquitin ligase.</text>
</comment>
<evidence type="ECO:0000313" key="8">
    <source>
        <dbReference type="Proteomes" id="UP001085076"/>
    </source>
</evidence>